<protein>
    <recommendedName>
        <fullName evidence="2">DUF115 domain-containing protein</fullName>
    </recommendedName>
</protein>
<evidence type="ECO:0008006" key="2">
    <source>
        <dbReference type="Google" id="ProtNLM"/>
    </source>
</evidence>
<organism evidence="1">
    <name type="scientific">marine sediment metagenome</name>
    <dbReference type="NCBI Taxonomy" id="412755"/>
    <lineage>
        <taxon>unclassified sequences</taxon>
        <taxon>metagenomes</taxon>
        <taxon>ecological metagenomes</taxon>
    </lineage>
</organism>
<evidence type="ECO:0000313" key="1">
    <source>
        <dbReference type="EMBL" id="KKN03122.1"/>
    </source>
</evidence>
<gene>
    <name evidence="1" type="ORF">LCGC14_1110860</name>
</gene>
<dbReference type="AlphaFoldDB" id="A0A0F9MUP2"/>
<sequence>MKYPPCGGVRGALYSPAQLQRAHDAIVALKPASELHGSLAGKTVVVAGNSPTLNDAPWEKLNRFPIIGCNRGLRKKGINYTHLIIADRHPYCQERDSGRLEAFAKGGGIFLGSDSLFQPDVLLRGPKGNLQRLAQPTPDFPMYVYHIGTQGQKNAQAKMVGRRPAPTLNFTTFDKGLESCLNICGSMIQAACIMGAKSIIFTGIELKWKSEEESHFFGGGRGAGAYPQNEDTVKYILYCLREARKHFRRVGIGWANLSPVKDCPFASVFGDQKRLK</sequence>
<comment type="caution">
    <text evidence="1">The sequence shown here is derived from an EMBL/GenBank/DDBJ whole genome shotgun (WGS) entry which is preliminary data.</text>
</comment>
<proteinExistence type="predicted"/>
<name>A0A0F9MUP2_9ZZZZ</name>
<dbReference type="EMBL" id="LAZR01005070">
    <property type="protein sequence ID" value="KKN03122.1"/>
    <property type="molecule type" value="Genomic_DNA"/>
</dbReference>
<accession>A0A0F9MUP2</accession>
<reference evidence="1" key="1">
    <citation type="journal article" date="2015" name="Nature">
        <title>Complex archaea that bridge the gap between prokaryotes and eukaryotes.</title>
        <authorList>
            <person name="Spang A."/>
            <person name="Saw J.H."/>
            <person name="Jorgensen S.L."/>
            <person name="Zaremba-Niedzwiedzka K."/>
            <person name="Martijn J."/>
            <person name="Lind A.E."/>
            <person name="van Eijk R."/>
            <person name="Schleper C."/>
            <person name="Guy L."/>
            <person name="Ettema T.J."/>
        </authorList>
    </citation>
    <scope>NUCLEOTIDE SEQUENCE</scope>
</reference>